<dbReference type="EMBL" id="JBIACJ010000001">
    <property type="protein sequence ID" value="MFE8694907.1"/>
    <property type="molecule type" value="Genomic_DNA"/>
</dbReference>
<dbReference type="Gene3D" id="1.10.10.10">
    <property type="entry name" value="Winged helix-like DNA-binding domain superfamily/Winged helix DNA-binding domain"/>
    <property type="match status" value="1"/>
</dbReference>
<evidence type="ECO:0000259" key="4">
    <source>
        <dbReference type="PROSITE" id="PS50995"/>
    </source>
</evidence>
<dbReference type="InterPro" id="IPR000835">
    <property type="entry name" value="HTH_MarR-typ"/>
</dbReference>
<gene>
    <name evidence="5" type="ORF">ACFYKT_00890</name>
</gene>
<proteinExistence type="predicted"/>
<name>A0ABW6JWK9_9BACI</name>
<dbReference type="PRINTS" id="PR00598">
    <property type="entry name" value="HTHMARR"/>
</dbReference>
<dbReference type="PANTHER" id="PTHR42756">
    <property type="entry name" value="TRANSCRIPTIONAL REGULATOR, MARR"/>
    <property type="match status" value="1"/>
</dbReference>
<keyword evidence="6" id="KW-1185">Reference proteome</keyword>
<dbReference type="Pfam" id="PF01047">
    <property type="entry name" value="MarR"/>
    <property type="match status" value="1"/>
</dbReference>
<dbReference type="PANTHER" id="PTHR42756:SF1">
    <property type="entry name" value="TRANSCRIPTIONAL REPRESSOR OF EMRAB OPERON"/>
    <property type="match status" value="1"/>
</dbReference>
<evidence type="ECO:0000256" key="3">
    <source>
        <dbReference type="ARBA" id="ARBA00023163"/>
    </source>
</evidence>
<dbReference type="PROSITE" id="PS50995">
    <property type="entry name" value="HTH_MARR_2"/>
    <property type="match status" value="1"/>
</dbReference>
<keyword evidence="1" id="KW-0805">Transcription regulation</keyword>
<dbReference type="SUPFAM" id="SSF46785">
    <property type="entry name" value="Winged helix' DNA-binding domain"/>
    <property type="match status" value="1"/>
</dbReference>
<dbReference type="Proteomes" id="UP001601058">
    <property type="component" value="Unassembled WGS sequence"/>
</dbReference>
<sequence length="144" mass="16277">MKQASDELKAVIVILRASQAVQEVIRKDAANYGLNPTELACLELLYHKGDQPIQMIGKKVLISSGSITYVIDKLEQKKYVRRQGCPEDRRVVYAVLTSEGKALMDDIFPQHVMQIRQVFEDLNADELNQTIALLKRVGYRAKSS</sequence>
<evidence type="ECO:0000313" key="5">
    <source>
        <dbReference type="EMBL" id="MFE8694907.1"/>
    </source>
</evidence>
<feature type="domain" description="HTH marR-type" evidence="4">
    <location>
        <begin position="1"/>
        <end position="139"/>
    </location>
</feature>
<evidence type="ECO:0000256" key="2">
    <source>
        <dbReference type="ARBA" id="ARBA00023125"/>
    </source>
</evidence>
<protein>
    <submittedName>
        <fullName evidence="5">MarR family winged helix-turn-helix transcriptional regulator</fullName>
    </submittedName>
</protein>
<dbReference type="SMART" id="SM00347">
    <property type="entry name" value="HTH_MARR"/>
    <property type="match status" value="1"/>
</dbReference>
<evidence type="ECO:0000313" key="6">
    <source>
        <dbReference type="Proteomes" id="UP001601058"/>
    </source>
</evidence>
<reference evidence="5 6" key="1">
    <citation type="submission" date="2024-08" db="EMBL/GenBank/DDBJ databases">
        <title>Two novel Cytobacillus novel species.</title>
        <authorList>
            <person name="Liu G."/>
        </authorList>
    </citation>
    <scope>NUCLEOTIDE SEQUENCE [LARGE SCALE GENOMIC DNA]</scope>
    <source>
        <strain evidence="5 6">FJAT-53684</strain>
    </source>
</reference>
<organism evidence="5 6">
    <name type="scientific">Cytobacillus mangrovibacter</name>
    <dbReference type="NCBI Taxonomy" id="3299024"/>
    <lineage>
        <taxon>Bacteria</taxon>
        <taxon>Bacillati</taxon>
        <taxon>Bacillota</taxon>
        <taxon>Bacilli</taxon>
        <taxon>Bacillales</taxon>
        <taxon>Bacillaceae</taxon>
        <taxon>Cytobacillus</taxon>
    </lineage>
</organism>
<dbReference type="InterPro" id="IPR036390">
    <property type="entry name" value="WH_DNA-bd_sf"/>
</dbReference>
<keyword evidence="2" id="KW-0238">DNA-binding</keyword>
<comment type="caution">
    <text evidence="5">The sequence shown here is derived from an EMBL/GenBank/DDBJ whole genome shotgun (WGS) entry which is preliminary data.</text>
</comment>
<accession>A0ABW6JWK9</accession>
<keyword evidence="3" id="KW-0804">Transcription</keyword>
<dbReference type="InterPro" id="IPR036388">
    <property type="entry name" value="WH-like_DNA-bd_sf"/>
</dbReference>
<dbReference type="RefSeq" id="WP_389214092.1">
    <property type="nucleotide sequence ID" value="NZ_JBIACJ010000001.1"/>
</dbReference>
<evidence type="ECO:0000256" key="1">
    <source>
        <dbReference type="ARBA" id="ARBA00023015"/>
    </source>
</evidence>